<dbReference type="EMBL" id="JYDR01000162">
    <property type="protein sequence ID" value="KRY66643.1"/>
    <property type="molecule type" value="Genomic_DNA"/>
</dbReference>
<accession>A0A0V1E0M1</accession>
<gene>
    <name evidence="1" type="ORF">T4A_14484</name>
</gene>
<proteinExistence type="predicted"/>
<dbReference type="AlphaFoldDB" id="A0A0V1E0M1"/>
<reference evidence="1 2" key="1">
    <citation type="submission" date="2015-01" db="EMBL/GenBank/DDBJ databases">
        <title>Evolution of Trichinella species and genotypes.</title>
        <authorList>
            <person name="Korhonen P.K."/>
            <person name="Edoardo P."/>
            <person name="Giuseppe L.R."/>
            <person name="Gasser R.B."/>
        </authorList>
    </citation>
    <scope>NUCLEOTIDE SEQUENCE [LARGE SCALE GENOMIC DNA]</scope>
    <source>
        <strain evidence="1">ISS13</strain>
    </source>
</reference>
<protein>
    <submittedName>
        <fullName evidence="1">Uncharacterized protein</fullName>
    </submittedName>
</protein>
<dbReference type="Proteomes" id="UP000054632">
    <property type="component" value="Unassembled WGS sequence"/>
</dbReference>
<comment type="caution">
    <text evidence="1">The sequence shown here is derived from an EMBL/GenBank/DDBJ whole genome shotgun (WGS) entry which is preliminary data.</text>
</comment>
<organism evidence="1 2">
    <name type="scientific">Trichinella pseudospiralis</name>
    <name type="common">Parasitic roundworm</name>
    <dbReference type="NCBI Taxonomy" id="6337"/>
    <lineage>
        <taxon>Eukaryota</taxon>
        <taxon>Metazoa</taxon>
        <taxon>Ecdysozoa</taxon>
        <taxon>Nematoda</taxon>
        <taxon>Enoplea</taxon>
        <taxon>Dorylaimia</taxon>
        <taxon>Trichinellida</taxon>
        <taxon>Trichinellidae</taxon>
        <taxon>Trichinella</taxon>
    </lineage>
</organism>
<name>A0A0V1E0M1_TRIPS</name>
<evidence type="ECO:0000313" key="1">
    <source>
        <dbReference type="EMBL" id="KRY66643.1"/>
    </source>
</evidence>
<evidence type="ECO:0000313" key="2">
    <source>
        <dbReference type="Proteomes" id="UP000054632"/>
    </source>
</evidence>
<sequence>MKKIVRNIWADITNAISNQDTLVGKIFDCKTIGICDCDIFDTQHQCRSVVQFDLFLLSSSGNDYGNRSQR</sequence>